<dbReference type="EMBL" id="AP010904">
    <property type="protein sequence ID" value="BAH74427.1"/>
    <property type="molecule type" value="Genomic_DNA"/>
</dbReference>
<dbReference type="NCBIfam" id="TIGR00254">
    <property type="entry name" value="GGDEF"/>
    <property type="match status" value="1"/>
</dbReference>
<dbReference type="Gene3D" id="3.30.70.270">
    <property type="match status" value="1"/>
</dbReference>
<protein>
    <recommendedName>
        <fullName evidence="1">diguanylate cyclase</fullName>
        <ecNumber evidence="1">2.7.7.65</ecNumber>
    </recommendedName>
</protein>
<dbReference type="GO" id="GO:0005886">
    <property type="term" value="C:plasma membrane"/>
    <property type="evidence" value="ECO:0007669"/>
    <property type="project" value="TreeGrafter"/>
</dbReference>
<dbReference type="eggNOG" id="COG3706">
    <property type="taxonomic scope" value="Bacteria"/>
</dbReference>
<dbReference type="SMART" id="SM00062">
    <property type="entry name" value="PBPb"/>
    <property type="match status" value="1"/>
</dbReference>
<organism evidence="7 8">
    <name type="scientific">Solidesulfovibrio magneticus (strain ATCC 700980 / DSM 13731 / RS-1)</name>
    <name type="common">Desulfovibrio magneticus</name>
    <dbReference type="NCBI Taxonomy" id="573370"/>
    <lineage>
        <taxon>Bacteria</taxon>
        <taxon>Pseudomonadati</taxon>
        <taxon>Thermodesulfobacteriota</taxon>
        <taxon>Desulfovibrionia</taxon>
        <taxon>Desulfovibrionales</taxon>
        <taxon>Desulfovibrionaceae</taxon>
        <taxon>Solidesulfovibrio</taxon>
    </lineage>
</organism>
<dbReference type="SUPFAM" id="SSF55785">
    <property type="entry name" value="PYP-like sensor domain (PAS domain)"/>
    <property type="match status" value="1"/>
</dbReference>
<feature type="signal peptide" evidence="3">
    <location>
        <begin position="1"/>
        <end position="20"/>
    </location>
</feature>
<accession>C4XKN6</accession>
<reference evidence="7 8" key="1">
    <citation type="journal article" date="2009" name="Genome Res.">
        <title>Whole genome sequence of Desulfovibrio magneticus strain RS-1 revealed common gene clusters in magnetotactic bacteria.</title>
        <authorList>
            <person name="Nakazawa H."/>
            <person name="Arakaki A."/>
            <person name="Narita-Yamada S."/>
            <person name="Yashiro I."/>
            <person name="Jinno K."/>
            <person name="Aoki N."/>
            <person name="Tsuruyama A."/>
            <person name="Okamura Y."/>
            <person name="Tanikawa S."/>
            <person name="Fujita N."/>
            <person name="Takeyama H."/>
            <person name="Matsunaga T."/>
        </authorList>
    </citation>
    <scope>NUCLEOTIDE SEQUENCE [LARGE SCALE GENOMIC DNA]</scope>
    <source>
        <strain evidence="8">ATCC 700980 / DSM 13731 / RS-1</strain>
    </source>
</reference>
<dbReference type="Proteomes" id="UP000009071">
    <property type="component" value="Chromosome"/>
</dbReference>
<dbReference type="SMART" id="SM00267">
    <property type="entry name" value="GGDEF"/>
    <property type="match status" value="1"/>
</dbReference>
<dbReference type="GO" id="GO:0052621">
    <property type="term" value="F:diguanylate cyclase activity"/>
    <property type="evidence" value="ECO:0007669"/>
    <property type="project" value="UniProtKB-EC"/>
</dbReference>
<feature type="domain" description="PAC" evidence="5">
    <location>
        <begin position="399"/>
        <end position="451"/>
    </location>
</feature>
<dbReference type="SUPFAM" id="SSF53850">
    <property type="entry name" value="Periplasmic binding protein-like II"/>
    <property type="match status" value="1"/>
</dbReference>
<evidence type="ECO:0000259" key="6">
    <source>
        <dbReference type="PROSITE" id="PS50887"/>
    </source>
</evidence>
<dbReference type="CDD" id="cd00130">
    <property type="entry name" value="PAS"/>
    <property type="match status" value="1"/>
</dbReference>
<dbReference type="AlphaFoldDB" id="C4XKN6"/>
<dbReference type="OrthoDB" id="9813903at2"/>
<evidence type="ECO:0000313" key="7">
    <source>
        <dbReference type="EMBL" id="BAH74427.1"/>
    </source>
</evidence>
<dbReference type="NCBIfam" id="TIGR00229">
    <property type="entry name" value="sensory_box"/>
    <property type="match status" value="1"/>
</dbReference>
<evidence type="ECO:0000256" key="1">
    <source>
        <dbReference type="ARBA" id="ARBA00012528"/>
    </source>
</evidence>
<dbReference type="PROSITE" id="PS50112">
    <property type="entry name" value="PAS"/>
    <property type="match status" value="1"/>
</dbReference>
<dbReference type="InterPro" id="IPR050469">
    <property type="entry name" value="Diguanylate_Cyclase"/>
</dbReference>
<dbReference type="PANTHER" id="PTHR45138:SF9">
    <property type="entry name" value="DIGUANYLATE CYCLASE DGCM-RELATED"/>
    <property type="match status" value="1"/>
</dbReference>
<evidence type="ECO:0000259" key="5">
    <source>
        <dbReference type="PROSITE" id="PS50113"/>
    </source>
</evidence>
<dbReference type="CDD" id="cd01949">
    <property type="entry name" value="GGDEF"/>
    <property type="match status" value="1"/>
</dbReference>
<dbReference type="Pfam" id="PF00990">
    <property type="entry name" value="GGDEF"/>
    <property type="match status" value="1"/>
</dbReference>
<dbReference type="GO" id="GO:0043709">
    <property type="term" value="P:cell adhesion involved in single-species biofilm formation"/>
    <property type="evidence" value="ECO:0007669"/>
    <property type="project" value="TreeGrafter"/>
</dbReference>
<keyword evidence="3" id="KW-0732">Signal</keyword>
<evidence type="ECO:0000256" key="3">
    <source>
        <dbReference type="SAM" id="SignalP"/>
    </source>
</evidence>
<dbReference type="PROSITE" id="PS50887">
    <property type="entry name" value="GGDEF"/>
    <property type="match status" value="1"/>
</dbReference>
<dbReference type="Pfam" id="PF13426">
    <property type="entry name" value="PAS_9"/>
    <property type="match status" value="1"/>
</dbReference>
<dbReference type="InterPro" id="IPR035965">
    <property type="entry name" value="PAS-like_dom_sf"/>
</dbReference>
<feature type="domain" description="PAS" evidence="4">
    <location>
        <begin position="328"/>
        <end position="373"/>
    </location>
</feature>
<dbReference type="InterPro" id="IPR000160">
    <property type="entry name" value="GGDEF_dom"/>
</dbReference>
<dbReference type="PANTHER" id="PTHR45138">
    <property type="entry name" value="REGULATORY COMPONENTS OF SENSORY TRANSDUCTION SYSTEM"/>
    <property type="match status" value="1"/>
</dbReference>
<gene>
    <name evidence="7" type="ordered locus">DMR_09360</name>
</gene>
<dbReference type="InterPro" id="IPR043128">
    <property type="entry name" value="Rev_trsase/Diguanyl_cyclase"/>
</dbReference>
<dbReference type="InterPro" id="IPR000700">
    <property type="entry name" value="PAS-assoc_C"/>
</dbReference>
<sequence>MFKKVHFFTLTLLIATTFSATTLREIAHGTEIQTLKLTQEEKQFLIEHPKLSMGVGIAFPPFQFVENSYRGFEFKGIAADTIRLLEKRLGVTFEPVFNITFDRALELGREGKIDVFPCISWTPERADFLSYTSPYLSYPLVIISRSDGPFIGSVKDLNGLKVAEVKTLSTYSKVKNEFPEVTLDYQFEQDTESMLEAVSLGKAQACIVDLAVASYLINKRGLSNLKVAAPTPWGDNKLAMATPNSMPILKRILQKGLDSITPEEENLIRQKWLRLEYSSLTNPYHVLQWALKLTGFALLIFGIIFWKNRNLKREVEEKVAARELLKQANNYNRSLFEINTDPIMAIDREGVITDANKSTETITGLSRTELIGRKFSSLFTNDQKADQGLQDTLLYSSIKNHELEFTNINGKNTHAIFNFSVFKDETGISTGIFAAARDITERKIMEERLKEMATTDSLTGLNNRQHFLEHSSILFEMAKRHKANLSIALFDIDHFKQVNDTWGHEAGDLVLRELSKLALNCFRSSDIIGRIGGEEFAVIMPETDKEEAILASERFRKIVESTRFEYENDLLSITVSIGIAQFNPNTNTTINDLTKISDDALYTAKANGRNMVFCANDQTTPLKPLKSSN</sequence>
<dbReference type="FunFam" id="3.30.70.270:FF:000001">
    <property type="entry name" value="Diguanylate cyclase domain protein"/>
    <property type="match status" value="1"/>
</dbReference>
<dbReference type="PROSITE" id="PS50113">
    <property type="entry name" value="PAC"/>
    <property type="match status" value="1"/>
</dbReference>
<feature type="chain" id="PRO_5005668038" description="diguanylate cyclase" evidence="3">
    <location>
        <begin position="21"/>
        <end position="629"/>
    </location>
</feature>
<dbReference type="SMART" id="SM00091">
    <property type="entry name" value="PAS"/>
    <property type="match status" value="1"/>
</dbReference>
<dbReference type="HOGENOM" id="CLU_020667_1_0_7"/>
<keyword evidence="8" id="KW-1185">Reference proteome</keyword>
<comment type="catalytic activity">
    <reaction evidence="2">
        <text>2 GTP = 3',3'-c-di-GMP + 2 diphosphate</text>
        <dbReference type="Rhea" id="RHEA:24898"/>
        <dbReference type="ChEBI" id="CHEBI:33019"/>
        <dbReference type="ChEBI" id="CHEBI:37565"/>
        <dbReference type="ChEBI" id="CHEBI:58805"/>
        <dbReference type="EC" id="2.7.7.65"/>
    </reaction>
</comment>
<dbReference type="InterPro" id="IPR001638">
    <property type="entry name" value="Solute-binding_3/MltF_N"/>
</dbReference>
<dbReference type="eggNOG" id="COG0834">
    <property type="taxonomic scope" value="Bacteria"/>
</dbReference>
<dbReference type="STRING" id="573370.DMR_09360"/>
<dbReference type="SUPFAM" id="SSF55073">
    <property type="entry name" value="Nucleotide cyclase"/>
    <property type="match status" value="1"/>
</dbReference>
<feature type="domain" description="GGDEF" evidence="6">
    <location>
        <begin position="483"/>
        <end position="617"/>
    </location>
</feature>
<dbReference type="InterPro" id="IPR029787">
    <property type="entry name" value="Nucleotide_cyclase"/>
</dbReference>
<dbReference type="GO" id="GO:1902201">
    <property type="term" value="P:negative regulation of bacterial-type flagellum-dependent cell motility"/>
    <property type="evidence" value="ECO:0007669"/>
    <property type="project" value="TreeGrafter"/>
</dbReference>
<evidence type="ECO:0000259" key="4">
    <source>
        <dbReference type="PROSITE" id="PS50112"/>
    </source>
</evidence>
<dbReference type="Gene3D" id="3.30.450.20">
    <property type="entry name" value="PAS domain"/>
    <property type="match status" value="1"/>
</dbReference>
<dbReference type="Gene3D" id="3.40.190.10">
    <property type="entry name" value="Periplasmic binding protein-like II"/>
    <property type="match status" value="2"/>
</dbReference>
<name>C4XKN6_SOLM1</name>
<dbReference type="KEGG" id="dma:DMR_09360"/>
<dbReference type="RefSeq" id="WP_012750498.1">
    <property type="nucleotide sequence ID" value="NC_012796.1"/>
</dbReference>
<evidence type="ECO:0000256" key="2">
    <source>
        <dbReference type="ARBA" id="ARBA00034247"/>
    </source>
</evidence>
<dbReference type="CDD" id="cd01007">
    <property type="entry name" value="PBP2_BvgS_HisK_like"/>
    <property type="match status" value="1"/>
</dbReference>
<evidence type="ECO:0000313" key="8">
    <source>
        <dbReference type="Proteomes" id="UP000009071"/>
    </source>
</evidence>
<dbReference type="EC" id="2.7.7.65" evidence="1"/>
<proteinExistence type="predicted"/>
<dbReference type="Pfam" id="PF00497">
    <property type="entry name" value="SBP_bac_3"/>
    <property type="match status" value="1"/>
</dbReference>
<dbReference type="InterPro" id="IPR000014">
    <property type="entry name" value="PAS"/>
</dbReference>